<name>A0ACB9YP36_9PEZI</name>
<dbReference type="EMBL" id="MU393572">
    <property type="protein sequence ID" value="KAI4860805.1"/>
    <property type="molecule type" value="Genomic_DNA"/>
</dbReference>
<keyword evidence="2" id="KW-1185">Reference proteome</keyword>
<evidence type="ECO:0000313" key="1">
    <source>
        <dbReference type="EMBL" id="KAI4860805.1"/>
    </source>
</evidence>
<gene>
    <name evidence="1" type="ORF">F4820DRAFT_93625</name>
</gene>
<organism evidence="1 2">
    <name type="scientific">Hypoxylon rubiginosum</name>
    <dbReference type="NCBI Taxonomy" id="110542"/>
    <lineage>
        <taxon>Eukaryota</taxon>
        <taxon>Fungi</taxon>
        <taxon>Dikarya</taxon>
        <taxon>Ascomycota</taxon>
        <taxon>Pezizomycotina</taxon>
        <taxon>Sordariomycetes</taxon>
        <taxon>Xylariomycetidae</taxon>
        <taxon>Xylariales</taxon>
        <taxon>Hypoxylaceae</taxon>
        <taxon>Hypoxylon</taxon>
    </lineage>
</organism>
<reference evidence="1 2" key="1">
    <citation type="journal article" date="2022" name="New Phytol.">
        <title>Ecological generalism drives hyperdiversity of secondary metabolite gene clusters in xylarialean endophytes.</title>
        <authorList>
            <person name="Franco M.E.E."/>
            <person name="Wisecaver J.H."/>
            <person name="Arnold A.E."/>
            <person name="Ju Y.M."/>
            <person name="Slot J.C."/>
            <person name="Ahrendt S."/>
            <person name="Moore L.P."/>
            <person name="Eastman K.E."/>
            <person name="Scott K."/>
            <person name="Konkel Z."/>
            <person name="Mondo S.J."/>
            <person name="Kuo A."/>
            <person name="Hayes R.D."/>
            <person name="Haridas S."/>
            <person name="Andreopoulos B."/>
            <person name="Riley R."/>
            <person name="LaButti K."/>
            <person name="Pangilinan J."/>
            <person name="Lipzen A."/>
            <person name="Amirebrahimi M."/>
            <person name="Yan J."/>
            <person name="Adam C."/>
            <person name="Keymanesh K."/>
            <person name="Ng V."/>
            <person name="Louie K."/>
            <person name="Northen T."/>
            <person name="Drula E."/>
            <person name="Henrissat B."/>
            <person name="Hsieh H.M."/>
            <person name="Youens-Clark K."/>
            <person name="Lutzoni F."/>
            <person name="Miadlikowska J."/>
            <person name="Eastwood D.C."/>
            <person name="Hamelin R.C."/>
            <person name="Grigoriev I.V."/>
            <person name="U'Ren J.M."/>
        </authorList>
    </citation>
    <scope>NUCLEOTIDE SEQUENCE [LARGE SCALE GENOMIC DNA]</scope>
    <source>
        <strain evidence="1 2">CBS 119005</strain>
    </source>
</reference>
<dbReference type="Proteomes" id="UP001497700">
    <property type="component" value="Unassembled WGS sequence"/>
</dbReference>
<comment type="caution">
    <text evidence="1">The sequence shown here is derived from an EMBL/GenBank/DDBJ whole genome shotgun (WGS) entry which is preliminary data.</text>
</comment>
<evidence type="ECO:0000313" key="2">
    <source>
        <dbReference type="Proteomes" id="UP001497700"/>
    </source>
</evidence>
<proteinExistence type="predicted"/>
<accession>A0ACB9YP36</accession>
<protein>
    <submittedName>
        <fullName evidence="1">Uncharacterized protein</fullName>
    </submittedName>
</protein>
<sequence>MLGGKTRSGFQGGAFIILQVIRCCNVAVLAAVMAVSVIMMIFAKMPNGFQFFNDVSLAFVILVAGLLLWTEIPVKTGKKFITDNWPAFGENRGFTWLGIAMILIGCHHLGALSNSTYNNKDVPFQVWQAIMGAGIIAIAFGVTNVIASWIFSNRAHGVSAREIRRDGATTLDVNFTEEYESYRSNSVRKEKKANRITKLFGRGGAKPKISHPISGHPMPEDVEYGHNDSHNDDLPFDNVPIDNRSSPIIPEVKRPPTALHPAFHTGSRSISSRYSEASHLDRFAENKF</sequence>